<name>A0A1I1MA61_9FLAO</name>
<dbReference type="InterPro" id="IPR046714">
    <property type="entry name" value="DUF6787"/>
</dbReference>
<dbReference type="STRING" id="739143.SAMN05216297_102400"/>
<reference evidence="4" key="1">
    <citation type="submission" date="2016-10" db="EMBL/GenBank/DDBJ databases">
        <authorList>
            <person name="Varghese N."/>
            <person name="Submissions S."/>
        </authorList>
    </citation>
    <scope>NUCLEOTIDE SEQUENCE [LARGE SCALE GENOMIC DNA]</scope>
    <source>
        <strain evidence="4">CGMCC 1.10370</strain>
    </source>
</reference>
<keyword evidence="1" id="KW-0812">Transmembrane</keyword>
<organism evidence="3 4">
    <name type="scientific">Flavobacterium phragmitis</name>
    <dbReference type="NCBI Taxonomy" id="739143"/>
    <lineage>
        <taxon>Bacteria</taxon>
        <taxon>Pseudomonadati</taxon>
        <taxon>Bacteroidota</taxon>
        <taxon>Flavobacteriia</taxon>
        <taxon>Flavobacteriales</taxon>
        <taxon>Flavobacteriaceae</taxon>
        <taxon>Flavobacterium</taxon>
    </lineage>
</organism>
<dbReference type="EMBL" id="FOMH01000002">
    <property type="protein sequence ID" value="SFC82259.1"/>
    <property type="molecule type" value="Genomic_DNA"/>
</dbReference>
<evidence type="ECO:0000313" key="3">
    <source>
        <dbReference type="EMBL" id="SFC82259.1"/>
    </source>
</evidence>
<feature type="domain" description="DUF6787" evidence="2">
    <location>
        <begin position="18"/>
        <end position="97"/>
    </location>
</feature>
<accession>A0A1I1MA61</accession>
<evidence type="ECO:0000259" key="2">
    <source>
        <dbReference type="Pfam" id="PF20584"/>
    </source>
</evidence>
<keyword evidence="4" id="KW-1185">Reference proteome</keyword>
<feature type="transmembrane region" description="Helical" evidence="1">
    <location>
        <begin position="12"/>
        <end position="34"/>
    </location>
</feature>
<dbReference type="OrthoDB" id="1151370at2"/>
<feature type="transmembrane region" description="Helical" evidence="1">
    <location>
        <begin position="54"/>
        <end position="83"/>
    </location>
</feature>
<dbReference type="Proteomes" id="UP000199672">
    <property type="component" value="Unassembled WGS sequence"/>
</dbReference>
<proteinExistence type="predicted"/>
<sequence length="101" mass="11749">MNRLKQRWGITSNLQAIIILIVFAITGSASAWISRPFCDWVGIHKEDLGAVWFTLIRLLIILPVYQVLLVAIGTIFGQFRFFWNFEKKMLKRMGLGFLFKD</sequence>
<dbReference type="AlphaFoldDB" id="A0A1I1MA61"/>
<gene>
    <name evidence="3" type="ORF">SAMN05216297_102400</name>
</gene>
<dbReference type="RefSeq" id="WP_091491298.1">
    <property type="nucleotide sequence ID" value="NZ_FOMH01000002.1"/>
</dbReference>
<evidence type="ECO:0000313" key="4">
    <source>
        <dbReference type="Proteomes" id="UP000199672"/>
    </source>
</evidence>
<keyword evidence="1" id="KW-1133">Transmembrane helix</keyword>
<keyword evidence="1" id="KW-0472">Membrane</keyword>
<dbReference type="Pfam" id="PF20584">
    <property type="entry name" value="DUF6787"/>
    <property type="match status" value="1"/>
</dbReference>
<evidence type="ECO:0000256" key="1">
    <source>
        <dbReference type="SAM" id="Phobius"/>
    </source>
</evidence>
<protein>
    <recommendedName>
        <fullName evidence="2">DUF6787 domain-containing protein</fullName>
    </recommendedName>
</protein>